<name>A0A7D5VAU5_9NEIS</name>
<dbReference type="RefSeq" id="WP_180306377.1">
    <property type="nucleotide sequence ID" value="NZ_CP058952.1"/>
</dbReference>
<dbReference type="InterPro" id="IPR016776">
    <property type="entry name" value="ApeP-like_dehydratase"/>
</dbReference>
<proteinExistence type="predicted"/>
<keyword evidence="2" id="KW-1185">Reference proteome</keyword>
<dbReference type="Pfam" id="PF22817">
    <property type="entry name" value="ApeP-like"/>
    <property type="match status" value="1"/>
</dbReference>
<gene>
    <name evidence="1" type="ORF">HZU75_12605</name>
</gene>
<evidence type="ECO:0000313" key="1">
    <source>
        <dbReference type="EMBL" id="QLI82296.1"/>
    </source>
</evidence>
<evidence type="ECO:0000313" key="2">
    <source>
        <dbReference type="Proteomes" id="UP000510822"/>
    </source>
</evidence>
<reference evidence="1 2" key="1">
    <citation type="journal article" date="2016" name="Int. J. Syst. Evol. Microbiol.">
        <title>Chitinibacter fontanus sp. nov., isolated from a spring.</title>
        <authorList>
            <person name="Sheu S.Y."/>
            <person name="Li Y.S."/>
            <person name="Young C.C."/>
            <person name="Chen W.M."/>
        </authorList>
    </citation>
    <scope>NUCLEOTIDE SEQUENCE [LARGE SCALE GENOMIC DNA]</scope>
    <source>
        <strain evidence="1 2">STM-7</strain>
    </source>
</reference>
<dbReference type="EMBL" id="CP058952">
    <property type="protein sequence ID" value="QLI82296.1"/>
    <property type="molecule type" value="Genomic_DNA"/>
</dbReference>
<protein>
    <submittedName>
        <fullName evidence="1">3-hydroxylacyl-ACP dehydratase</fullName>
    </submittedName>
</protein>
<organism evidence="1 2">
    <name type="scientific">Chitinibacter fontanus</name>
    <dbReference type="NCBI Taxonomy" id="1737446"/>
    <lineage>
        <taxon>Bacteria</taxon>
        <taxon>Pseudomonadati</taxon>
        <taxon>Pseudomonadota</taxon>
        <taxon>Betaproteobacteria</taxon>
        <taxon>Neisseriales</taxon>
        <taxon>Chitinibacteraceae</taxon>
        <taxon>Chitinibacter</taxon>
    </lineage>
</organism>
<dbReference type="KEGG" id="cfon:HZU75_12605"/>
<accession>A0A7D5VAU5</accession>
<dbReference type="AlphaFoldDB" id="A0A7D5VAU5"/>
<dbReference type="Proteomes" id="UP000510822">
    <property type="component" value="Chromosome"/>
</dbReference>
<dbReference type="PIRSF" id="PIRSF020565">
    <property type="entry name" value="3Ho_Ac_ACP_DH_prd"/>
    <property type="match status" value="1"/>
</dbReference>
<sequence length="154" mass="16405">MSRYTPAEVLPHAAPMILLDEIIEFDEQNLTAALTVPCDHFFNDAALNGDVPAYVAIEYMAQAVAALSGCRAHVRGEAPKIGFLLGTRAFESNVASFKPGTHLTVKCSEVIQGDNGMGVFETTVTGRHSDGSEIVLSARINGFQPPNPEGFLAA</sequence>
<dbReference type="SUPFAM" id="SSF54637">
    <property type="entry name" value="Thioesterase/thiol ester dehydrase-isomerase"/>
    <property type="match status" value="1"/>
</dbReference>
<dbReference type="InterPro" id="IPR029069">
    <property type="entry name" value="HotDog_dom_sf"/>
</dbReference>
<dbReference type="Gene3D" id="3.10.129.10">
    <property type="entry name" value="Hotdog Thioesterase"/>
    <property type="match status" value="1"/>
</dbReference>